<organism evidence="3 4">
    <name type="scientific">Stylophora pistillata</name>
    <name type="common">Smooth cauliflower coral</name>
    <dbReference type="NCBI Taxonomy" id="50429"/>
    <lineage>
        <taxon>Eukaryota</taxon>
        <taxon>Metazoa</taxon>
        <taxon>Cnidaria</taxon>
        <taxon>Anthozoa</taxon>
        <taxon>Hexacorallia</taxon>
        <taxon>Scleractinia</taxon>
        <taxon>Astrocoeniina</taxon>
        <taxon>Pocilloporidae</taxon>
        <taxon>Stylophora</taxon>
    </lineage>
</organism>
<feature type="compositionally biased region" description="Low complexity" evidence="1">
    <location>
        <begin position="283"/>
        <end position="298"/>
    </location>
</feature>
<dbReference type="CDD" id="cd00304">
    <property type="entry name" value="RT_like"/>
    <property type="match status" value="1"/>
</dbReference>
<evidence type="ECO:0000313" key="3">
    <source>
        <dbReference type="EMBL" id="PFX27883.1"/>
    </source>
</evidence>
<dbReference type="Pfam" id="PF05960">
    <property type="entry name" value="DUF885"/>
    <property type="match status" value="2"/>
</dbReference>
<protein>
    <recommendedName>
        <fullName evidence="2">Reverse transcriptase domain-containing protein</fullName>
    </recommendedName>
</protein>
<keyword evidence="4" id="KW-1185">Reference proteome</keyword>
<reference evidence="4" key="1">
    <citation type="journal article" date="2017" name="bioRxiv">
        <title>Comparative analysis of the genomes of Stylophora pistillata and Acropora digitifera provides evidence for extensive differences between species of corals.</title>
        <authorList>
            <person name="Voolstra C.R."/>
            <person name="Li Y."/>
            <person name="Liew Y.J."/>
            <person name="Baumgarten S."/>
            <person name="Zoccola D."/>
            <person name="Flot J.-F."/>
            <person name="Tambutte S."/>
            <person name="Allemand D."/>
            <person name="Aranda M."/>
        </authorList>
    </citation>
    <scope>NUCLEOTIDE SEQUENCE [LARGE SCALE GENOMIC DNA]</scope>
</reference>
<feature type="domain" description="Reverse transcriptase" evidence="2">
    <location>
        <begin position="1"/>
        <end position="202"/>
    </location>
</feature>
<dbReference type="Pfam" id="PF26215">
    <property type="entry name" value="HTH_animal"/>
    <property type="match status" value="1"/>
</dbReference>
<proteinExistence type="predicted"/>
<sequence length="845" mass="98120">MRPIVSFCGSPTYQLSKYLTTILQPLTDKSRHKLQSTEDFINATKTVQIPDDYKLVSFDVKSLFTSIPLQLALQCTETAIRKSTEPLPLPTDDIMDLLNICLTSTYFQYNGKHYKQLHGTAMGSPVSVVIAEIVMQNIEERALSTCRQTIPLWLRYVDDTFTAVRHDEIDAFHNHLNEQNTDIQFTREVEENGKLPFLDCLVSHNDNSLRTTVYRKPTHTDRLLDESSYNPTSHKATTIRTLTRRAQLVCDSTDSLSDENKYLHRVFTKNNYNNDFIRRNTHRPTTTTETNDTATPTTTATIPYIKGMSENISRILLPFNIRVAHKPITTLRQLLTNVKDKDEPRNRQGTIYKINCSDCQASYIGETGRNLTTRLTEHRRATRKGPQLEFGRLISWMKFETKDDYEKYLLRLEAFPTQASEIIGLLEEGVKTRHVPPRLTVPVDEGAYFKVQVPEQIQKVLKVDFTGNSDLFKPLKKFPETFSLEERESFKVRGVKLIEEKVKPAFKKIHNYYVDKYLPQTRESISCTHFPGGNDFYTQALKFHIACDMSAEEVHDLGRKEVKRIRSRMDEIIKEVGFQGNFKEFLDMLRTEKRFYFDTKEQLLNGYKVLCAKVIKPKLNDYFKEMPKMTFEIIETPTDAAPVAPAAYYLGPSDDGTRPGVFMVNTYKHHTRPKYEMVSLALHEAVPGHHLQTAFAMEQEEQPYFRRYVEDRRYYEVPARFAMHTAYMEGWGLYCEFLGEEMGLYQDPYDFWSRQQAVDFMVENTAMSFHNVNTEIDRYIIWPGQACAYKVGEIKIRELRRKAEQKLGDKFDIKDYHQVFLSAGPMGLDTLEEAVDEYIENTMNK</sequence>
<dbReference type="InterPro" id="IPR058912">
    <property type="entry name" value="HTH_animal"/>
</dbReference>
<dbReference type="AlphaFoldDB" id="A0A2B4SFQ5"/>
<feature type="region of interest" description="Disordered" evidence="1">
    <location>
        <begin position="277"/>
        <end position="298"/>
    </location>
</feature>
<dbReference type="OrthoDB" id="5988153at2759"/>
<accession>A0A2B4SFQ5</accession>
<evidence type="ECO:0000313" key="4">
    <source>
        <dbReference type="Proteomes" id="UP000225706"/>
    </source>
</evidence>
<dbReference type="PANTHER" id="PTHR33361">
    <property type="entry name" value="GLR0591 PROTEIN"/>
    <property type="match status" value="1"/>
</dbReference>
<dbReference type="Proteomes" id="UP000225706">
    <property type="component" value="Unassembled WGS sequence"/>
</dbReference>
<dbReference type="SUPFAM" id="SSF56672">
    <property type="entry name" value="DNA/RNA polymerases"/>
    <property type="match status" value="1"/>
</dbReference>
<dbReference type="InterPro" id="IPR043502">
    <property type="entry name" value="DNA/RNA_pol_sf"/>
</dbReference>
<name>A0A2B4SFQ5_STYPI</name>
<gene>
    <name evidence="3" type="ORF">AWC38_SpisGene7437</name>
</gene>
<evidence type="ECO:0000256" key="1">
    <source>
        <dbReference type="SAM" id="MobiDB-lite"/>
    </source>
</evidence>
<dbReference type="EMBL" id="LSMT01000094">
    <property type="protein sequence ID" value="PFX27883.1"/>
    <property type="molecule type" value="Genomic_DNA"/>
</dbReference>
<dbReference type="InterPro" id="IPR010281">
    <property type="entry name" value="DUF885"/>
</dbReference>
<dbReference type="PANTHER" id="PTHR33361:SF2">
    <property type="entry name" value="DUF885 DOMAIN-CONTAINING PROTEIN"/>
    <property type="match status" value="1"/>
</dbReference>
<dbReference type="Pfam" id="PF00078">
    <property type="entry name" value="RVT_1"/>
    <property type="match status" value="1"/>
</dbReference>
<dbReference type="InterPro" id="IPR000477">
    <property type="entry name" value="RT_dom"/>
</dbReference>
<dbReference type="PROSITE" id="PS50878">
    <property type="entry name" value="RT_POL"/>
    <property type="match status" value="1"/>
</dbReference>
<comment type="caution">
    <text evidence="3">The sequence shown here is derived from an EMBL/GenBank/DDBJ whole genome shotgun (WGS) entry which is preliminary data.</text>
</comment>
<evidence type="ECO:0000259" key="2">
    <source>
        <dbReference type="PROSITE" id="PS50878"/>
    </source>
</evidence>